<reference evidence="1" key="1">
    <citation type="journal article" date="2023" name="G3 (Bethesda)">
        <title>A reference genome for the long-term kleptoplast-retaining sea slug Elysia crispata morphotype clarki.</title>
        <authorList>
            <person name="Eastman K.E."/>
            <person name="Pendleton A.L."/>
            <person name="Shaikh M.A."/>
            <person name="Suttiyut T."/>
            <person name="Ogas R."/>
            <person name="Tomko P."/>
            <person name="Gavelis G."/>
            <person name="Widhalm J.R."/>
            <person name="Wisecaver J.H."/>
        </authorList>
    </citation>
    <scope>NUCLEOTIDE SEQUENCE</scope>
    <source>
        <strain evidence="1">ECLA1</strain>
    </source>
</reference>
<dbReference type="AlphaFoldDB" id="A0AAE0Y3Q7"/>
<protein>
    <submittedName>
        <fullName evidence="1">Uncharacterized protein</fullName>
    </submittedName>
</protein>
<dbReference type="Proteomes" id="UP001283361">
    <property type="component" value="Unassembled WGS sequence"/>
</dbReference>
<sequence>MRHILGSDLECASKRLGKVDRSLPMPRQDLFHLAFCDAGRPDVMTEWIIQKNKFTDIDVEGKKDILPLEPRALLVQSSSVLEWRRLLTTKTTLIPWEFSLRLLDNFVTLSEKVK</sequence>
<comment type="caution">
    <text evidence="1">The sequence shown here is derived from an EMBL/GenBank/DDBJ whole genome shotgun (WGS) entry which is preliminary data.</text>
</comment>
<dbReference type="EMBL" id="JAWDGP010006995">
    <property type="protein sequence ID" value="KAK3731584.1"/>
    <property type="molecule type" value="Genomic_DNA"/>
</dbReference>
<accession>A0AAE0Y3Q7</accession>
<name>A0AAE0Y3Q7_9GAST</name>
<keyword evidence="2" id="KW-1185">Reference proteome</keyword>
<evidence type="ECO:0000313" key="1">
    <source>
        <dbReference type="EMBL" id="KAK3731584.1"/>
    </source>
</evidence>
<proteinExistence type="predicted"/>
<organism evidence="1 2">
    <name type="scientific">Elysia crispata</name>
    <name type="common">lettuce slug</name>
    <dbReference type="NCBI Taxonomy" id="231223"/>
    <lineage>
        <taxon>Eukaryota</taxon>
        <taxon>Metazoa</taxon>
        <taxon>Spiralia</taxon>
        <taxon>Lophotrochozoa</taxon>
        <taxon>Mollusca</taxon>
        <taxon>Gastropoda</taxon>
        <taxon>Heterobranchia</taxon>
        <taxon>Euthyneura</taxon>
        <taxon>Panpulmonata</taxon>
        <taxon>Sacoglossa</taxon>
        <taxon>Placobranchoidea</taxon>
        <taxon>Plakobranchidae</taxon>
        <taxon>Elysia</taxon>
    </lineage>
</organism>
<gene>
    <name evidence="1" type="ORF">RRG08_007663</name>
</gene>
<evidence type="ECO:0000313" key="2">
    <source>
        <dbReference type="Proteomes" id="UP001283361"/>
    </source>
</evidence>